<evidence type="ECO:0000313" key="3">
    <source>
        <dbReference type="Proteomes" id="UP000199315"/>
    </source>
</evidence>
<name>A0A1D3TZE5_9FIRM</name>
<sequence length="32" mass="3294">MIMEQFGSSIIYAIAGCGMAAILIGFLKAVSS</sequence>
<accession>A0A1D3TZE5</accession>
<keyword evidence="1" id="KW-1133">Transmembrane helix</keyword>
<dbReference type="STRING" id="1619234.SAMN05421730_10756"/>
<feature type="transmembrane region" description="Helical" evidence="1">
    <location>
        <begin position="6"/>
        <end position="27"/>
    </location>
</feature>
<protein>
    <submittedName>
        <fullName evidence="2">Uncharacterized protein</fullName>
    </submittedName>
</protein>
<dbReference type="EMBL" id="FMKA01000075">
    <property type="protein sequence ID" value="SCP99944.1"/>
    <property type="molecule type" value="Genomic_DNA"/>
</dbReference>
<dbReference type="Proteomes" id="UP000199315">
    <property type="component" value="Unassembled WGS sequence"/>
</dbReference>
<evidence type="ECO:0000313" key="2">
    <source>
        <dbReference type="EMBL" id="SCP99944.1"/>
    </source>
</evidence>
<organism evidence="2 3">
    <name type="scientific">Anaerobium acetethylicum</name>
    <dbReference type="NCBI Taxonomy" id="1619234"/>
    <lineage>
        <taxon>Bacteria</taxon>
        <taxon>Bacillati</taxon>
        <taxon>Bacillota</taxon>
        <taxon>Clostridia</taxon>
        <taxon>Lachnospirales</taxon>
        <taxon>Lachnospiraceae</taxon>
        <taxon>Anaerobium</taxon>
    </lineage>
</organism>
<keyword evidence="3" id="KW-1185">Reference proteome</keyword>
<keyword evidence="1" id="KW-0472">Membrane</keyword>
<gene>
    <name evidence="2" type="ORF">SAMN05421730_10756</name>
</gene>
<reference evidence="2 3" key="1">
    <citation type="submission" date="2016-09" db="EMBL/GenBank/DDBJ databases">
        <authorList>
            <person name="Capua I."/>
            <person name="De Benedictis P."/>
            <person name="Joannis T."/>
            <person name="Lombin L.H."/>
            <person name="Cattoli G."/>
        </authorList>
    </citation>
    <scope>NUCLEOTIDE SEQUENCE [LARGE SCALE GENOMIC DNA]</scope>
    <source>
        <strain evidence="2 3">GluBS11</strain>
    </source>
</reference>
<evidence type="ECO:0000256" key="1">
    <source>
        <dbReference type="SAM" id="Phobius"/>
    </source>
</evidence>
<proteinExistence type="predicted"/>
<dbReference type="AlphaFoldDB" id="A0A1D3TZE5"/>
<keyword evidence="1" id="KW-0812">Transmembrane</keyword>